<evidence type="ECO:0000313" key="4">
    <source>
        <dbReference type="Proteomes" id="UP000594688"/>
    </source>
</evidence>
<name>A0A7T0BTN1_9BACT</name>
<organism evidence="3 4">
    <name type="scientific">Candidatus Nitronauta litoralis</name>
    <dbReference type="NCBI Taxonomy" id="2705533"/>
    <lineage>
        <taxon>Bacteria</taxon>
        <taxon>Pseudomonadati</taxon>
        <taxon>Nitrospinota/Tectimicrobiota group</taxon>
        <taxon>Nitrospinota</taxon>
        <taxon>Nitrospinia</taxon>
        <taxon>Nitrospinales</taxon>
        <taxon>Nitrospinaceae</taxon>
        <taxon>Candidatus Nitronauta</taxon>
    </lineage>
</organism>
<dbReference type="Pfam" id="PF11127">
    <property type="entry name" value="YgaP-like_TM"/>
    <property type="match status" value="1"/>
</dbReference>
<sequence length="64" mass="6551">MKQNIGQTDRILRVTAGVLMIGGGVFMGGTIGTALTVIGLVPLATGLVGNCPLYGVCKINTHHT</sequence>
<dbReference type="AlphaFoldDB" id="A0A7T0BTN1"/>
<evidence type="ECO:0000313" key="3">
    <source>
        <dbReference type="EMBL" id="QPJ60745.1"/>
    </source>
</evidence>
<feature type="transmembrane region" description="Helical" evidence="1">
    <location>
        <begin position="12"/>
        <end position="38"/>
    </location>
</feature>
<gene>
    <name evidence="3" type="ORF">G3M70_02110</name>
</gene>
<accession>A0A7T0BTN1</accession>
<evidence type="ECO:0000259" key="2">
    <source>
        <dbReference type="Pfam" id="PF11127"/>
    </source>
</evidence>
<dbReference type="KEGG" id="nli:G3M70_02110"/>
<feature type="domain" description="Inner membrane protein YgaP-like transmembrane" evidence="2">
    <location>
        <begin position="1"/>
        <end position="63"/>
    </location>
</feature>
<dbReference type="EMBL" id="CP048685">
    <property type="protein sequence ID" value="QPJ60745.1"/>
    <property type="molecule type" value="Genomic_DNA"/>
</dbReference>
<keyword evidence="1" id="KW-0472">Membrane</keyword>
<dbReference type="InterPro" id="IPR021309">
    <property type="entry name" value="YgaP-like_TM"/>
</dbReference>
<dbReference type="Proteomes" id="UP000594688">
    <property type="component" value="Chromosome"/>
</dbReference>
<reference evidence="3 4" key="1">
    <citation type="submission" date="2020-02" db="EMBL/GenBank/DDBJ databases">
        <title>Genomic and physiological characterization of two novel Nitrospinaceae genera.</title>
        <authorList>
            <person name="Mueller A.J."/>
            <person name="Jung M.-Y."/>
            <person name="Strachan C.R."/>
            <person name="Herbold C.W."/>
            <person name="Kirkegaard R.H."/>
            <person name="Daims H."/>
        </authorList>
    </citation>
    <scope>NUCLEOTIDE SEQUENCE [LARGE SCALE GENOMIC DNA]</scope>
    <source>
        <strain evidence="3">EB</strain>
    </source>
</reference>
<protein>
    <submittedName>
        <fullName evidence="3">DUF2892 domain-containing protein</fullName>
    </submittedName>
</protein>
<keyword evidence="1" id="KW-0812">Transmembrane</keyword>
<evidence type="ECO:0000256" key="1">
    <source>
        <dbReference type="SAM" id="Phobius"/>
    </source>
</evidence>
<keyword evidence="1" id="KW-1133">Transmembrane helix</keyword>
<proteinExistence type="predicted"/>